<organism evidence="1 2">
    <name type="scientific">Rhynchophorus ferrugineus</name>
    <name type="common">Red palm weevil</name>
    <name type="synonym">Curculio ferrugineus</name>
    <dbReference type="NCBI Taxonomy" id="354439"/>
    <lineage>
        <taxon>Eukaryota</taxon>
        <taxon>Metazoa</taxon>
        <taxon>Ecdysozoa</taxon>
        <taxon>Arthropoda</taxon>
        <taxon>Hexapoda</taxon>
        <taxon>Insecta</taxon>
        <taxon>Pterygota</taxon>
        <taxon>Neoptera</taxon>
        <taxon>Endopterygota</taxon>
        <taxon>Coleoptera</taxon>
        <taxon>Polyphaga</taxon>
        <taxon>Cucujiformia</taxon>
        <taxon>Curculionidae</taxon>
        <taxon>Dryophthorinae</taxon>
        <taxon>Rhynchophorus</taxon>
    </lineage>
</organism>
<gene>
    <name evidence="1" type="ORF">GWI33_019464</name>
</gene>
<dbReference type="OrthoDB" id="368507at2759"/>
<keyword evidence="2" id="KW-1185">Reference proteome</keyword>
<dbReference type="InterPro" id="IPR032157">
    <property type="entry name" value="PAC4"/>
</dbReference>
<evidence type="ECO:0008006" key="3">
    <source>
        <dbReference type="Google" id="ProtNLM"/>
    </source>
</evidence>
<reference evidence="1" key="1">
    <citation type="submission" date="2020-08" db="EMBL/GenBank/DDBJ databases">
        <title>Genome sequencing and assembly of the red palm weevil Rhynchophorus ferrugineus.</title>
        <authorList>
            <person name="Dias G.B."/>
            <person name="Bergman C.M."/>
            <person name="Manee M."/>
        </authorList>
    </citation>
    <scope>NUCLEOTIDE SEQUENCE</scope>
    <source>
        <strain evidence="1">AA-2017</strain>
        <tissue evidence="1">Whole larva</tissue>
    </source>
</reference>
<dbReference type="PANTHER" id="PTHR33559">
    <property type="entry name" value="PROTEASOME ASSEMBLY CHAPERONE 4"/>
    <property type="match status" value="1"/>
</dbReference>
<comment type="caution">
    <text evidence="1">The sequence shown here is derived from an EMBL/GenBank/DDBJ whole genome shotgun (WGS) entry which is preliminary data.</text>
</comment>
<evidence type="ECO:0000313" key="1">
    <source>
        <dbReference type="EMBL" id="KAF7267273.1"/>
    </source>
</evidence>
<dbReference type="Pfam" id="PF16093">
    <property type="entry name" value="PAC4"/>
    <property type="match status" value="1"/>
</dbReference>
<protein>
    <recommendedName>
        <fullName evidence="3">Proteasome assembly chaperone 4</fullName>
    </recommendedName>
</protein>
<dbReference type="Proteomes" id="UP000625711">
    <property type="component" value="Unassembled WGS sequence"/>
</dbReference>
<accession>A0A834HTN2</accession>
<sequence length="129" mass="14763">MVIKSTNPKIEFVPPETKLHAFFDVISEKKIIFQVIKMQSSVMIFVNNQDVMNCDNIVMAMKTRFSDTPCSTTLMGNLTELVGNNIASRLSKKLEKPVYLSFNLDDDKVLVPLVEERLFQEIQQSPECF</sequence>
<evidence type="ECO:0000313" key="2">
    <source>
        <dbReference type="Proteomes" id="UP000625711"/>
    </source>
</evidence>
<dbReference type="AlphaFoldDB" id="A0A834HTN2"/>
<dbReference type="PANTHER" id="PTHR33559:SF1">
    <property type="entry name" value="PROTEASOME ASSEMBLY CHAPERONE 4"/>
    <property type="match status" value="1"/>
</dbReference>
<proteinExistence type="predicted"/>
<dbReference type="GO" id="GO:0043248">
    <property type="term" value="P:proteasome assembly"/>
    <property type="evidence" value="ECO:0007669"/>
    <property type="project" value="InterPro"/>
</dbReference>
<name>A0A834HTN2_RHYFE</name>
<dbReference type="EMBL" id="JAACXV010014439">
    <property type="protein sequence ID" value="KAF7267273.1"/>
    <property type="molecule type" value="Genomic_DNA"/>
</dbReference>